<dbReference type="AlphaFoldDB" id="A0A4R6FIC8"/>
<name>A0A4R6FIC8_9SPHN</name>
<dbReference type="Pfam" id="PF11162">
    <property type="entry name" value="DUF2946"/>
    <property type="match status" value="1"/>
</dbReference>
<gene>
    <name evidence="2" type="ORF">EV664_108131</name>
</gene>
<reference evidence="2 3" key="1">
    <citation type="submission" date="2019-03" db="EMBL/GenBank/DDBJ databases">
        <title>Genomic Encyclopedia of Type Strains, Phase IV (KMG-IV): sequencing the most valuable type-strain genomes for metagenomic binning, comparative biology and taxonomic classification.</title>
        <authorList>
            <person name="Goeker M."/>
        </authorList>
    </citation>
    <scope>NUCLEOTIDE SEQUENCE [LARGE SCALE GENOMIC DNA]</scope>
    <source>
        <strain evidence="2 3">DSM 25059</strain>
    </source>
</reference>
<comment type="caution">
    <text evidence="2">The sequence shown here is derived from an EMBL/GenBank/DDBJ whole genome shotgun (WGS) entry which is preliminary data.</text>
</comment>
<accession>A0A4R6FIC8</accession>
<evidence type="ECO:0000256" key="1">
    <source>
        <dbReference type="SAM" id="MobiDB-lite"/>
    </source>
</evidence>
<dbReference type="InterPro" id="IPR021333">
    <property type="entry name" value="DUF2946"/>
</dbReference>
<keyword evidence="3" id="KW-1185">Reference proteome</keyword>
<feature type="compositionally biased region" description="Basic and acidic residues" evidence="1">
    <location>
        <begin position="62"/>
        <end position="73"/>
    </location>
</feature>
<dbReference type="EMBL" id="SNWD01000008">
    <property type="protein sequence ID" value="TDN81189.1"/>
    <property type="molecule type" value="Genomic_DNA"/>
</dbReference>
<sequence length="130" mass="12979">MAAAWLALVYAVLVPQGFMTVRGADGGVQIVLCSGSGPLSLAQSTAHHGGAMMHGGHHGGGKQHDGAQHDRRCPFAGHAAPATPGEPDLALAPPVAAYAALPSPPIADLVPGRGMPAPPPPSRAPPMILV</sequence>
<protein>
    <submittedName>
        <fullName evidence="2">DUF2946 family protein</fullName>
    </submittedName>
</protein>
<feature type="region of interest" description="Disordered" evidence="1">
    <location>
        <begin position="111"/>
        <end position="130"/>
    </location>
</feature>
<evidence type="ECO:0000313" key="2">
    <source>
        <dbReference type="EMBL" id="TDN81189.1"/>
    </source>
</evidence>
<evidence type="ECO:0000313" key="3">
    <source>
        <dbReference type="Proteomes" id="UP000295493"/>
    </source>
</evidence>
<proteinExistence type="predicted"/>
<feature type="region of interest" description="Disordered" evidence="1">
    <location>
        <begin position="48"/>
        <end position="87"/>
    </location>
</feature>
<organism evidence="2 3">
    <name type="scientific">Stakelama pacifica</name>
    <dbReference type="NCBI Taxonomy" id="517720"/>
    <lineage>
        <taxon>Bacteria</taxon>
        <taxon>Pseudomonadati</taxon>
        <taxon>Pseudomonadota</taxon>
        <taxon>Alphaproteobacteria</taxon>
        <taxon>Sphingomonadales</taxon>
        <taxon>Sphingomonadaceae</taxon>
        <taxon>Stakelama</taxon>
    </lineage>
</organism>
<dbReference type="Proteomes" id="UP000295493">
    <property type="component" value="Unassembled WGS sequence"/>
</dbReference>